<dbReference type="InterPro" id="IPR010982">
    <property type="entry name" value="Lambda_DNA-bd_dom_sf"/>
</dbReference>
<dbReference type="PANTHER" id="PTHR46558:SF4">
    <property type="entry name" value="DNA-BIDING PHAGE PROTEIN"/>
    <property type="match status" value="1"/>
</dbReference>
<organism evidence="3 4">
    <name type="scientific">Brevibacillus panacihumi</name>
    <dbReference type="NCBI Taxonomy" id="497735"/>
    <lineage>
        <taxon>Bacteria</taxon>
        <taxon>Bacillati</taxon>
        <taxon>Bacillota</taxon>
        <taxon>Bacilli</taxon>
        <taxon>Bacillales</taxon>
        <taxon>Paenibacillaceae</taxon>
        <taxon>Brevibacillus</taxon>
    </lineage>
</organism>
<dbReference type="InterPro" id="IPR011009">
    <property type="entry name" value="Kinase-like_dom_sf"/>
</dbReference>
<evidence type="ECO:0000256" key="1">
    <source>
        <dbReference type="ARBA" id="ARBA00023125"/>
    </source>
</evidence>
<reference evidence="3 4" key="1">
    <citation type="submission" date="2018-10" db="EMBL/GenBank/DDBJ databases">
        <title>Phylogenomics of Brevibacillus.</title>
        <authorList>
            <person name="Dunlap C."/>
        </authorList>
    </citation>
    <scope>NUCLEOTIDE SEQUENCE [LARGE SCALE GENOMIC DNA]</scope>
    <source>
        <strain evidence="3 4">JCM 15085</strain>
    </source>
</reference>
<dbReference type="Pfam" id="PF01381">
    <property type="entry name" value="HTH_3"/>
    <property type="match status" value="1"/>
</dbReference>
<dbReference type="SUPFAM" id="SSF56112">
    <property type="entry name" value="Protein kinase-like (PK-like)"/>
    <property type="match status" value="1"/>
</dbReference>
<comment type="caution">
    <text evidence="3">The sequence shown here is derived from an EMBL/GenBank/DDBJ whole genome shotgun (WGS) entry which is preliminary data.</text>
</comment>
<dbReference type="AlphaFoldDB" id="A0A3M8DC47"/>
<sequence length="377" mass="43420">MNMNIGEKLKLRRQKAGFTQEQIATRMNITRQTLSNWEVGKNIPDINSVIALAHIYGLSLDELLLGKIYFKGELTMFPRRTRAEMEAIIRNHYPAASEIKELTGGLASQTFFFEANGNQYVFKTGSRKEAFEKEQWVYNQYQHVLPIRRVIQIHEPERQPPYAIYDFIEGVKVFDLNRQELSEVVPSFLQILSTLRSLEVSNSDGYGRFDETGKAPYPTWLDFVEAIYIDKIYNWSAAEKKGLDAEIIDTAIRKLKSCVSSVTLRKKQLIHGDLGSFNVIADRGHISGMIDWSLSMYGDHLYDIANLLFWNEDKLQPLLTHLKAMYSNSPETENTLHCYMLRIGLEELYNTVILQEAGYDVEWVANRLQRIAKDMAG</sequence>
<dbReference type="EMBL" id="RHHT01000003">
    <property type="protein sequence ID" value="RNB85556.1"/>
    <property type="molecule type" value="Genomic_DNA"/>
</dbReference>
<dbReference type="SMART" id="SM00530">
    <property type="entry name" value="HTH_XRE"/>
    <property type="match status" value="1"/>
</dbReference>
<name>A0A3M8DC47_9BACL</name>
<evidence type="ECO:0000259" key="2">
    <source>
        <dbReference type="PROSITE" id="PS50943"/>
    </source>
</evidence>
<proteinExistence type="predicted"/>
<evidence type="ECO:0000313" key="3">
    <source>
        <dbReference type="EMBL" id="RNB85556.1"/>
    </source>
</evidence>
<dbReference type="Proteomes" id="UP000281915">
    <property type="component" value="Unassembled WGS sequence"/>
</dbReference>
<dbReference type="Gene3D" id="3.90.1200.10">
    <property type="match status" value="1"/>
</dbReference>
<dbReference type="PROSITE" id="PS50943">
    <property type="entry name" value="HTH_CROC1"/>
    <property type="match status" value="1"/>
</dbReference>
<gene>
    <name evidence="3" type="ORF">EDM58_03240</name>
</gene>
<dbReference type="Pfam" id="PF01636">
    <property type="entry name" value="APH"/>
    <property type="match status" value="1"/>
</dbReference>
<accession>A0A3M8DC47</accession>
<dbReference type="GO" id="GO:0003677">
    <property type="term" value="F:DNA binding"/>
    <property type="evidence" value="ECO:0007669"/>
    <property type="project" value="UniProtKB-KW"/>
</dbReference>
<dbReference type="SUPFAM" id="SSF47413">
    <property type="entry name" value="lambda repressor-like DNA-binding domains"/>
    <property type="match status" value="1"/>
</dbReference>
<dbReference type="Gene3D" id="3.30.200.150">
    <property type="match status" value="1"/>
</dbReference>
<protein>
    <submittedName>
        <fullName evidence="3">Helix-turn-helix domain-containing protein</fullName>
    </submittedName>
</protein>
<feature type="domain" description="HTH cro/C1-type" evidence="2">
    <location>
        <begin position="9"/>
        <end position="63"/>
    </location>
</feature>
<dbReference type="PANTHER" id="PTHR46558">
    <property type="entry name" value="TRACRIPTIONAL REGULATORY PROTEIN-RELATED-RELATED"/>
    <property type="match status" value="1"/>
</dbReference>
<keyword evidence="1" id="KW-0238">DNA-binding</keyword>
<evidence type="ECO:0000313" key="4">
    <source>
        <dbReference type="Proteomes" id="UP000281915"/>
    </source>
</evidence>
<dbReference type="InterPro" id="IPR002575">
    <property type="entry name" value="Aminoglycoside_PTrfase"/>
</dbReference>
<dbReference type="CDD" id="cd00093">
    <property type="entry name" value="HTH_XRE"/>
    <property type="match status" value="1"/>
</dbReference>
<dbReference type="InterPro" id="IPR001387">
    <property type="entry name" value="Cro/C1-type_HTH"/>
</dbReference>
<dbReference type="Gene3D" id="1.10.260.40">
    <property type="entry name" value="lambda repressor-like DNA-binding domains"/>
    <property type="match status" value="1"/>
</dbReference>